<evidence type="ECO:0000256" key="1">
    <source>
        <dbReference type="SAM" id="Phobius"/>
    </source>
</evidence>
<gene>
    <name evidence="2" type="ORF">CICLE_v10010118mg</name>
</gene>
<dbReference type="InParanoid" id="V4UKV0"/>
<sequence>MVRSAATDEANAMGFLLLMGKFVKQMGYLGLFANWVICFTTSFIFHISNTISATTSFFFFFIFSLGFQ</sequence>
<dbReference type="Gramene" id="ESR66782">
    <property type="protein sequence ID" value="ESR66782"/>
    <property type="gene ID" value="CICLE_v10010118mg"/>
</dbReference>
<keyword evidence="3" id="KW-1185">Reference proteome</keyword>
<accession>V4UKV0</accession>
<reference evidence="2 3" key="1">
    <citation type="submission" date="2013-10" db="EMBL/GenBank/DDBJ databases">
        <authorList>
            <consortium name="International Citrus Genome Consortium"/>
            <person name="Jenkins J."/>
            <person name="Schmutz J."/>
            <person name="Prochnik S."/>
            <person name="Rokhsar D."/>
            <person name="Gmitter F."/>
            <person name="Ollitrault P."/>
            <person name="Machado M."/>
            <person name="Talon M."/>
            <person name="Wincker P."/>
            <person name="Jaillon O."/>
            <person name="Morgante M."/>
        </authorList>
    </citation>
    <scope>NUCLEOTIDE SEQUENCE</scope>
    <source>
        <strain evidence="3">cv. Clemenules</strain>
    </source>
</reference>
<dbReference type="KEGG" id="cic:CICLE_v10010118mg"/>
<dbReference type="AlphaFoldDB" id="V4UKV0"/>
<organism evidence="2 3">
    <name type="scientific">Citrus clementina</name>
    <name type="common">Clementine</name>
    <name type="synonym">Citrus deliciosa x Citrus sinensis</name>
    <dbReference type="NCBI Taxonomy" id="85681"/>
    <lineage>
        <taxon>Eukaryota</taxon>
        <taxon>Viridiplantae</taxon>
        <taxon>Streptophyta</taxon>
        <taxon>Embryophyta</taxon>
        <taxon>Tracheophyta</taxon>
        <taxon>Spermatophyta</taxon>
        <taxon>Magnoliopsida</taxon>
        <taxon>eudicotyledons</taxon>
        <taxon>Gunneridae</taxon>
        <taxon>Pentapetalae</taxon>
        <taxon>rosids</taxon>
        <taxon>malvids</taxon>
        <taxon>Sapindales</taxon>
        <taxon>Rutaceae</taxon>
        <taxon>Aurantioideae</taxon>
        <taxon>Citrus</taxon>
    </lineage>
</organism>
<keyword evidence="1" id="KW-0472">Membrane</keyword>
<evidence type="ECO:0000313" key="2">
    <source>
        <dbReference type="EMBL" id="ESR66782.1"/>
    </source>
</evidence>
<protein>
    <submittedName>
        <fullName evidence="2">Uncharacterized protein</fullName>
    </submittedName>
</protein>
<proteinExistence type="predicted"/>
<dbReference type="Proteomes" id="UP000030687">
    <property type="component" value="Unassembled WGS sequence"/>
</dbReference>
<name>V4UKV0_CITCL</name>
<keyword evidence="1" id="KW-1133">Transmembrane helix</keyword>
<keyword evidence="1" id="KW-0812">Transmembrane</keyword>
<feature type="transmembrane region" description="Helical" evidence="1">
    <location>
        <begin position="26"/>
        <end position="45"/>
    </location>
</feature>
<feature type="transmembrane region" description="Helical" evidence="1">
    <location>
        <begin position="51"/>
        <end position="67"/>
    </location>
</feature>
<dbReference type="EMBL" id="KI535697">
    <property type="protein sequence ID" value="ESR66782.1"/>
    <property type="molecule type" value="Genomic_DNA"/>
</dbReference>
<evidence type="ECO:0000313" key="3">
    <source>
        <dbReference type="Proteomes" id="UP000030687"/>
    </source>
</evidence>